<accession>A0A5R8KBQ6</accession>
<comment type="caution">
    <text evidence="2">The sequence shown here is derived from an EMBL/GenBank/DDBJ whole genome shotgun (WGS) entry which is preliminary data.</text>
</comment>
<name>A0A5R8KBQ6_9BACT</name>
<dbReference type="SUPFAM" id="SSF55785">
    <property type="entry name" value="PYP-like sensor domain (PAS domain)"/>
    <property type="match status" value="1"/>
</dbReference>
<sequence>MPQKDIELILMRQLASCLATPVFLVDPQGNLVFYNEHAEAILGRRFEETGSMPVGLWSTIFSPRDGRGREILPEALPLVIALRKKVPAQKRFWIKSLDGSKKQVEATAFPLMGQTGRLVGAVTMIQEVKG</sequence>
<gene>
    <name evidence="2" type="ORF">FEM03_15550</name>
</gene>
<evidence type="ECO:0000313" key="2">
    <source>
        <dbReference type="EMBL" id="TLD69740.1"/>
    </source>
</evidence>
<dbReference type="Pfam" id="PF00989">
    <property type="entry name" value="PAS"/>
    <property type="match status" value="1"/>
</dbReference>
<dbReference type="AlphaFoldDB" id="A0A5R8KBQ6"/>
<dbReference type="InterPro" id="IPR013767">
    <property type="entry name" value="PAS_fold"/>
</dbReference>
<dbReference type="OrthoDB" id="1437080at2"/>
<dbReference type="SMART" id="SM00091">
    <property type="entry name" value="PAS"/>
    <property type="match status" value="1"/>
</dbReference>
<dbReference type="InterPro" id="IPR000014">
    <property type="entry name" value="PAS"/>
</dbReference>
<dbReference type="PROSITE" id="PS50112">
    <property type="entry name" value="PAS"/>
    <property type="match status" value="1"/>
</dbReference>
<dbReference type="InterPro" id="IPR035965">
    <property type="entry name" value="PAS-like_dom_sf"/>
</dbReference>
<evidence type="ECO:0000259" key="1">
    <source>
        <dbReference type="PROSITE" id="PS50112"/>
    </source>
</evidence>
<dbReference type="CDD" id="cd00130">
    <property type="entry name" value="PAS"/>
    <property type="match status" value="1"/>
</dbReference>
<keyword evidence="3" id="KW-1185">Reference proteome</keyword>
<dbReference type="Proteomes" id="UP000306196">
    <property type="component" value="Unassembled WGS sequence"/>
</dbReference>
<proteinExistence type="predicted"/>
<dbReference type="Gene3D" id="3.30.450.20">
    <property type="entry name" value="PAS domain"/>
    <property type="match status" value="1"/>
</dbReference>
<dbReference type="EMBL" id="VAUV01000011">
    <property type="protein sequence ID" value="TLD69740.1"/>
    <property type="molecule type" value="Genomic_DNA"/>
</dbReference>
<evidence type="ECO:0000313" key="3">
    <source>
        <dbReference type="Proteomes" id="UP000306196"/>
    </source>
</evidence>
<organism evidence="2 3">
    <name type="scientific">Phragmitibacter flavus</name>
    <dbReference type="NCBI Taxonomy" id="2576071"/>
    <lineage>
        <taxon>Bacteria</taxon>
        <taxon>Pseudomonadati</taxon>
        <taxon>Verrucomicrobiota</taxon>
        <taxon>Verrucomicrobiia</taxon>
        <taxon>Verrucomicrobiales</taxon>
        <taxon>Verrucomicrobiaceae</taxon>
        <taxon>Phragmitibacter</taxon>
    </lineage>
</organism>
<protein>
    <submittedName>
        <fullName evidence="2">PAS domain-containing protein</fullName>
    </submittedName>
</protein>
<reference evidence="2 3" key="1">
    <citation type="submission" date="2019-05" db="EMBL/GenBank/DDBJ databases">
        <title>Verrucobacter flavum gen. nov., sp. nov. a new member of the family Verrucomicrobiaceae.</title>
        <authorList>
            <person name="Szuroczki S."/>
            <person name="Abbaszade G."/>
            <person name="Szabo A."/>
            <person name="Felfoldi T."/>
            <person name="Schumann P."/>
            <person name="Boka K."/>
            <person name="Keki Z."/>
            <person name="Toumi M."/>
            <person name="Toth E."/>
        </authorList>
    </citation>
    <scope>NUCLEOTIDE SEQUENCE [LARGE SCALE GENOMIC DNA]</scope>
    <source>
        <strain evidence="2 3">MG-N-17</strain>
    </source>
</reference>
<feature type="domain" description="PAS" evidence="1">
    <location>
        <begin position="7"/>
        <end position="48"/>
    </location>
</feature>
<dbReference type="RefSeq" id="WP_138087200.1">
    <property type="nucleotide sequence ID" value="NZ_VAUV01000011.1"/>
</dbReference>